<dbReference type="STRING" id="632518.Calow_0252"/>
<sequence length="210" mass="24615">MRFYNYNRCKCQKALVLLAFLIFALFTLAIFIEVWLENYLIEVFEDKAKQKIIEVTNQAILQILQLQKIKYDDVVKVERGEKAPSFIKIDTIVLNKEAADLILLINQKTKNLTPLKVEFRLGYIFNNIFFNQFGPLLKGNVIYISAVSYDWQSEFNSAGINQTVHRIYLKLKFEGHFLFLRVKRKLTLLQRIPIAENIYIGEVPKVYIGK</sequence>
<dbReference type="RefSeq" id="WP_013411269.1">
    <property type="nucleotide sequence ID" value="NC_014657.1"/>
</dbReference>
<dbReference type="OrthoDB" id="1649278at2"/>
<reference evidence="1 2" key="2">
    <citation type="journal article" date="2011" name="J. Bacteriol.">
        <title>Complete genome sequences for the anaerobic, extremely thermophilic plant biomass-degrading bacteria Caldicellulosiruptor hydrothermalis, Caldicellulosiruptor kristjanssonii, Caldicellulosiruptor kronotskyensis, Caldicellulosiruptor owensenis, and Caldicellulosiruptor lactoaceticus.</title>
        <authorList>
            <person name="Blumer-Schuette S.E."/>
            <person name="Ozdemir I."/>
            <person name="Mistry D."/>
            <person name="Lucas S."/>
            <person name="Lapidus A."/>
            <person name="Cheng J.F."/>
            <person name="Goodwin L.A."/>
            <person name="Pitluck S."/>
            <person name="Land M.L."/>
            <person name="Hauser L.J."/>
            <person name="Woyke T."/>
            <person name="Mikhailova N."/>
            <person name="Pati A."/>
            <person name="Kyrpides N.C."/>
            <person name="Ivanova N."/>
            <person name="Detter J.C."/>
            <person name="Walston-Davenport K."/>
            <person name="Han S."/>
            <person name="Adams M.W."/>
            <person name="Kelly R.M."/>
        </authorList>
    </citation>
    <scope>NUCLEOTIDE SEQUENCE [LARGE SCALE GENOMIC DNA]</scope>
    <source>
        <strain evidence="2">ATCC 700167 / DSM 13100 / OL</strain>
    </source>
</reference>
<accession>E4Q319</accession>
<dbReference type="Pfam" id="PF09560">
    <property type="entry name" value="Spore_YunB"/>
    <property type="match status" value="1"/>
</dbReference>
<organism evidence="1 2">
    <name type="scientific">Caldicellulosiruptor owensensis (strain ATCC 700167 / DSM 13100 / OL)</name>
    <dbReference type="NCBI Taxonomy" id="632518"/>
    <lineage>
        <taxon>Bacteria</taxon>
        <taxon>Bacillati</taxon>
        <taxon>Bacillota</taxon>
        <taxon>Bacillota incertae sedis</taxon>
        <taxon>Caldicellulosiruptorales</taxon>
        <taxon>Caldicellulosiruptoraceae</taxon>
        <taxon>Caldicellulosiruptor</taxon>
    </lineage>
</organism>
<dbReference type="Proteomes" id="UP000006889">
    <property type="component" value="Chromosome"/>
</dbReference>
<dbReference type="HOGENOM" id="CLU_067338_2_0_9"/>
<gene>
    <name evidence="1" type="ordered locus">Calow_0252</name>
</gene>
<dbReference type="NCBIfam" id="TIGR02832">
    <property type="entry name" value="spo_yunB"/>
    <property type="match status" value="1"/>
</dbReference>
<keyword evidence="2" id="KW-1185">Reference proteome</keyword>
<name>E4Q319_CALOW</name>
<dbReference type="AlphaFoldDB" id="E4Q319"/>
<protein>
    <submittedName>
        <fullName evidence="1">Sporulation protein YunB</fullName>
    </submittedName>
</protein>
<evidence type="ECO:0000313" key="1">
    <source>
        <dbReference type="EMBL" id="ADQ03855.1"/>
    </source>
</evidence>
<dbReference type="KEGG" id="cow:Calow_0252"/>
<reference key="1">
    <citation type="submission" date="2010-09" db="EMBL/GenBank/DDBJ databases">
        <title>Complete sequence of Caldicellulosiruptor owensensis OL.</title>
        <authorList>
            <consortium name="US DOE Joint Genome Institute"/>
            <person name="Lucas S."/>
            <person name="Copeland A."/>
            <person name="Lapidus A."/>
            <person name="Cheng J.-F."/>
            <person name="Bruce D."/>
            <person name="Goodwin L."/>
            <person name="Pitluck S."/>
            <person name="Davenport K."/>
            <person name="Detter J.C."/>
            <person name="Han C."/>
            <person name="Tapia R."/>
            <person name="Land M."/>
            <person name="Hauser L."/>
            <person name="Chang Y.-J."/>
            <person name="Jeffries C."/>
            <person name="Kyrpides N."/>
            <person name="Ivanova N."/>
            <person name="Mikhailova N."/>
            <person name="Blumer-Schuette S.E."/>
            <person name="Kelly R.M."/>
            <person name="Woyke T."/>
        </authorList>
    </citation>
    <scope>NUCLEOTIDE SEQUENCE</scope>
    <source>
        <strain>OL</strain>
    </source>
</reference>
<proteinExistence type="predicted"/>
<dbReference type="EMBL" id="CP002216">
    <property type="protein sequence ID" value="ADQ03855.1"/>
    <property type="molecule type" value="Genomic_DNA"/>
</dbReference>
<evidence type="ECO:0000313" key="2">
    <source>
        <dbReference type="Proteomes" id="UP000006889"/>
    </source>
</evidence>
<dbReference type="InterPro" id="IPR014197">
    <property type="entry name" value="Sporulation_prot_YunB"/>
</dbReference>